<dbReference type="RefSeq" id="WP_163152108.1">
    <property type="nucleotide sequence ID" value="NZ_VKHP01000018.1"/>
</dbReference>
<sequence>MTARSILQIDVNDQSFRQFNTLFQRYQQQLGSTPLQWRNIAAAQQQGVKGFRDLVFEQATAIAQQRMLGEAHKAALNLLRQEENSWTRIRRQTTGVAGNIRDMTGQLMKWGSLTAVFSGLLGAGGLFGISRLTDNVASGRRSALGLGATYGQQRAFGTAFDRFGDPGAILHGVADALGDVRKRASLYNAGLTDSDLTGGSAEVSARLIASAKRIADKTDDSVLGTIADVRGFSSLGMNADYLRTLKHTSWEEVNKQHVMFRDRSREYGVGGDTQRAYQDFETALSDAGNRIENVFVRGLAPLIPGMEKLSGSLVRSIENLSKAIPPDAMERIGKGIETFGTYLGSEDFQRDVKGVAAGFAWFAGKVRDFGIYVSGDTGAKGIRTRNNWSKHHRDGLPTEGELRKARAEGKATVWTQLWDIYKGGTGTAPGSASLPIKAGAGTLDPGLASLARTVQGKVPGFDQITAGADAYHKGFSSAHNEGRAFDFTIKNPAQAAEVAQIVRDEMARQGIKGKVIDEYSNPSKNATGGHIHVQTDVRIMNQTGNNVVVQTQQAIPSP</sequence>
<comment type="caution">
    <text evidence="1">The sequence shown here is derived from an EMBL/GenBank/DDBJ whole genome shotgun (WGS) entry which is preliminary data.</text>
</comment>
<evidence type="ECO:0000313" key="1">
    <source>
        <dbReference type="EMBL" id="NEU95663.1"/>
    </source>
</evidence>
<reference evidence="1 2" key="1">
    <citation type="journal article" date="2020" name="Arch. Microbiol.">
        <title>Bradyrhizobium uaiense sp. nov., a new highly efficient cowpea symbiont.</title>
        <authorList>
            <person name="Cabral Michel D."/>
            <person name="Azarias Guimaraes A."/>
            <person name="Martins da Costa E."/>
            <person name="Soares de Carvalho T."/>
            <person name="Balsanelli E."/>
            <person name="Willems A."/>
            <person name="Maltempi de Souza E."/>
            <person name="de Souza Moreira F.M."/>
        </authorList>
    </citation>
    <scope>NUCLEOTIDE SEQUENCE [LARGE SCALE GENOMIC DNA]</scope>
    <source>
        <strain evidence="1 2">UFLA 03-164</strain>
    </source>
</reference>
<gene>
    <name evidence="1" type="ORF">FNJ47_07430</name>
</gene>
<organism evidence="1 2">
    <name type="scientific">Bradyrhizobium uaiense</name>
    <dbReference type="NCBI Taxonomy" id="2594946"/>
    <lineage>
        <taxon>Bacteria</taxon>
        <taxon>Pseudomonadati</taxon>
        <taxon>Pseudomonadota</taxon>
        <taxon>Alphaproteobacteria</taxon>
        <taxon>Hyphomicrobiales</taxon>
        <taxon>Nitrobacteraceae</taxon>
        <taxon>Bradyrhizobium</taxon>
    </lineage>
</organism>
<dbReference type="Proteomes" id="UP000468531">
    <property type="component" value="Unassembled WGS sequence"/>
</dbReference>
<evidence type="ECO:0000313" key="2">
    <source>
        <dbReference type="Proteomes" id="UP000468531"/>
    </source>
</evidence>
<name>A0A6P1BBL5_9BRAD</name>
<accession>A0A6P1BBL5</accession>
<dbReference type="AlphaFoldDB" id="A0A6P1BBL5"/>
<keyword evidence="2" id="KW-1185">Reference proteome</keyword>
<dbReference type="EMBL" id="VKHP01000018">
    <property type="protein sequence ID" value="NEU95663.1"/>
    <property type="molecule type" value="Genomic_DNA"/>
</dbReference>
<protein>
    <submittedName>
        <fullName evidence="1">Uncharacterized protein</fullName>
    </submittedName>
</protein>
<proteinExistence type="predicted"/>